<dbReference type="VEuPathDB" id="FungiDB:AJ78_07416"/>
<accession>A0A1J9P727</accession>
<comment type="caution">
    <text evidence="1">The sequence shown here is derived from an EMBL/GenBank/DDBJ whole genome shotgun (WGS) entry which is preliminary data.</text>
</comment>
<organism evidence="1 2">
    <name type="scientific">Emergomyces pasteurianus Ep9510</name>
    <dbReference type="NCBI Taxonomy" id="1447872"/>
    <lineage>
        <taxon>Eukaryota</taxon>
        <taxon>Fungi</taxon>
        <taxon>Dikarya</taxon>
        <taxon>Ascomycota</taxon>
        <taxon>Pezizomycotina</taxon>
        <taxon>Eurotiomycetes</taxon>
        <taxon>Eurotiomycetidae</taxon>
        <taxon>Onygenales</taxon>
        <taxon>Ajellomycetaceae</taxon>
        <taxon>Emergomyces</taxon>
    </lineage>
</organism>
<dbReference type="EMBL" id="LGRN01000473">
    <property type="protein sequence ID" value="OJD11910.1"/>
    <property type="molecule type" value="Genomic_DNA"/>
</dbReference>
<evidence type="ECO:0000313" key="1">
    <source>
        <dbReference type="EMBL" id="OJD11910.1"/>
    </source>
</evidence>
<evidence type="ECO:0000313" key="2">
    <source>
        <dbReference type="Proteomes" id="UP000182235"/>
    </source>
</evidence>
<dbReference type="OrthoDB" id="10313451at2759"/>
<protein>
    <submittedName>
        <fullName evidence="1">Uncharacterized protein</fullName>
    </submittedName>
</protein>
<reference evidence="1 2" key="1">
    <citation type="submission" date="2015-07" db="EMBL/GenBank/DDBJ databases">
        <title>Emmonsia species relationships and genome sequence.</title>
        <authorList>
            <consortium name="The Broad Institute Genomics Platform"/>
            <person name="Cuomo C.A."/>
            <person name="Munoz J.F."/>
            <person name="Imamovic A."/>
            <person name="Priest M.E."/>
            <person name="Young S."/>
            <person name="Clay O.K."/>
            <person name="McEwen J.G."/>
        </authorList>
    </citation>
    <scope>NUCLEOTIDE SEQUENCE [LARGE SCALE GENOMIC DNA]</scope>
    <source>
        <strain evidence="1 2">UAMH 9510</strain>
    </source>
</reference>
<proteinExistence type="predicted"/>
<gene>
    <name evidence="1" type="ORF">AJ78_07416</name>
</gene>
<sequence>MRIWCKHAVLHLSSSTDDFASRMKLEFIITSQAKPSETLLHRESHELCKTIELIYTRLVIAEDIISALEAGHYLDEAFDGRICSLGDIKRRLRSYQQHN</sequence>
<dbReference type="AlphaFoldDB" id="A0A1J9P727"/>
<dbReference type="Proteomes" id="UP000182235">
    <property type="component" value="Unassembled WGS sequence"/>
</dbReference>
<keyword evidence="2" id="KW-1185">Reference proteome</keyword>
<name>A0A1J9P727_9EURO</name>